<feature type="compositionally biased region" description="Low complexity" evidence="1">
    <location>
        <begin position="73"/>
        <end position="86"/>
    </location>
</feature>
<gene>
    <name evidence="2" type="ORF">J3R30DRAFT_3216645</name>
</gene>
<dbReference type="Proteomes" id="UP001150266">
    <property type="component" value="Unassembled WGS sequence"/>
</dbReference>
<dbReference type="EMBL" id="JAOTPV010000004">
    <property type="protein sequence ID" value="KAJ4483217.1"/>
    <property type="molecule type" value="Genomic_DNA"/>
</dbReference>
<keyword evidence="3" id="KW-1185">Reference proteome</keyword>
<dbReference type="AlphaFoldDB" id="A0A9W9AI73"/>
<evidence type="ECO:0000313" key="2">
    <source>
        <dbReference type="EMBL" id="KAJ4483217.1"/>
    </source>
</evidence>
<feature type="region of interest" description="Disordered" evidence="1">
    <location>
        <begin position="66"/>
        <end position="113"/>
    </location>
</feature>
<reference evidence="2" key="1">
    <citation type="submission" date="2022-08" db="EMBL/GenBank/DDBJ databases">
        <title>A Global Phylogenomic Analysis of the Shiitake Genus Lentinula.</title>
        <authorList>
            <consortium name="DOE Joint Genome Institute"/>
            <person name="Sierra-Patev S."/>
            <person name="Min B."/>
            <person name="Naranjo-Ortiz M."/>
            <person name="Looney B."/>
            <person name="Konkel Z."/>
            <person name="Slot J.C."/>
            <person name="Sakamoto Y."/>
            <person name="Steenwyk J.L."/>
            <person name="Rokas A."/>
            <person name="Carro J."/>
            <person name="Camarero S."/>
            <person name="Ferreira P."/>
            <person name="Molpeceres G."/>
            <person name="Ruiz-Duenas F.J."/>
            <person name="Serrano A."/>
            <person name="Henrissat B."/>
            <person name="Drula E."/>
            <person name="Hughes K.W."/>
            <person name="Mata J.L."/>
            <person name="Ishikawa N.K."/>
            <person name="Vargas-Isla R."/>
            <person name="Ushijima S."/>
            <person name="Smith C.A."/>
            <person name="Ahrendt S."/>
            <person name="Andreopoulos W."/>
            <person name="He G."/>
            <person name="Labutti K."/>
            <person name="Lipzen A."/>
            <person name="Ng V."/>
            <person name="Riley R."/>
            <person name="Sandor L."/>
            <person name="Barry K."/>
            <person name="Martinez A.T."/>
            <person name="Xiao Y."/>
            <person name="Gibbons J.G."/>
            <person name="Terashima K."/>
            <person name="Grigoriev I.V."/>
            <person name="Hibbett D.S."/>
        </authorList>
    </citation>
    <scope>NUCLEOTIDE SEQUENCE</scope>
    <source>
        <strain evidence="2">JLM2183</strain>
    </source>
</reference>
<dbReference type="OrthoDB" id="2573559at2759"/>
<organism evidence="2 3">
    <name type="scientific">Lentinula aciculospora</name>
    <dbReference type="NCBI Taxonomy" id="153920"/>
    <lineage>
        <taxon>Eukaryota</taxon>
        <taxon>Fungi</taxon>
        <taxon>Dikarya</taxon>
        <taxon>Basidiomycota</taxon>
        <taxon>Agaricomycotina</taxon>
        <taxon>Agaricomycetes</taxon>
        <taxon>Agaricomycetidae</taxon>
        <taxon>Agaricales</taxon>
        <taxon>Marasmiineae</taxon>
        <taxon>Omphalotaceae</taxon>
        <taxon>Lentinula</taxon>
    </lineage>
</organism>
<feature type="non-terminal residue" evidence="2">
    <location>
        <position position="1"/>
    </location>
</feature>
<accession>A0A9W9AI73</accession>
<evidence type="ECO:0000313" key="3">
    <source>
        <dbReference type="Proteomes" id="UP001150266"/>
    </source>
</evidence>
<comment type="caution">
    <text evidence="2">The sequence shown here is derived from an EMBL/GenBank/DDBJ whole genome shotgun (WGS) entry which is preliminary data.</text>
</comment>
<evidence type="ECO:0000256" key="1">
    <source>
        <dbReference type="SAM" id="MobiDB-lite"/>
    </source>
</evidence>
<sequence>ISKRDYKLSQLAYKKPSGLNVPIKRIVSLPETSPPSRIKSDTIRDRVVSMTEQVKASLVSSADNSISSDCFESSVDTSQSQLSSDLGNVSARRTRPRHSLAYPQTPSPPSSPESIMIIGNNMQVPSTFLRQNANNLPKTLDDDVNSKQRWNTWASSPPRPIPALHGPLSLPYARCPSGAEGTIIEGEDMTRAIWGLGNDACAREHDVDSKLNQPPDQCFPVQKSETFALTELPTRFRILSNTPLKPAEQRNTFGKPFSDDDLHVSPNIPGIDDLHRLQLSDNLKRSEKGRNPVQGLGLAWGDTQSPIPNLQGVNDQPHLKASAPVFIPRGRLSEHSQPRISVEPAVRSHYIVPKPQIPAIDLALEYRHRVQQEGKTPLLASPSSTSSTWSPYLPTPLPLHSERLADVWHSEDAADELRRFIFERIGQQNLSPADLKQISELARSMNLDRIAAYPSSSHDKPFSTSKISLGYPSSNLDVDLHLPGHPPNTPLPPIPSQRPGAIRLALPSSSSSVLRMGPSNVPPRSVPFARLLQRRLSIVPEE</sequence>
<protein>
    <submittedName>
        <fullName evidence="2">Uncharacterized protein</fullName>
    </submittedName>
</protein>
<feature type="non-terminal residue" evidence="2">
    <location>
        <position position="542"/>
    </location>
</feature>
<proteinExistence type="predicted"/>
<name>A0A9W9AI73_9AGAR</name>